<accession>A0A9J8DJL4</accession>
<protein>
    <recommendedName>
        <fullName evidence="1">Sodium channel modifier 1 zinc-finger domain-containing protein</fullName>
    </recommendedName>
</protein>
<sequence>MYSKAQQKQQADRYVLLVTLDMQQSLFPFSHCFLSLVLLQETTRCRSSNFIPDDEATLMKNGSCLVCSHRPVFDTVDMLMVHRKGKRHLEGMKWFYGKKNHLQREINKRRRC</sequence>
<dbReference type="GO" id="GO:0005634">
    <property type="term" value="C:nucleus"/>
    <property type="evidence" value="ECO:0007669"/>
    <property type="project" value="TreeGrafter"/>
</dbReference>
<dbReference type="InterPro" id="IPR031622">
    <property type="entry name" value="Znf-SCNM1"/>
</dbReference>
<keyword evidence="3" id="KW-1185">Reference proteome</keyword>
<reference evidence="2" key="1">
    <citation type="submission" date="2025-08" db="UniProtKB">
        <authorList>
            <consortium name="Ensembl"/>
        </authorList>
    </citation>
    <scope>IDENTIFICATION</scope>
</reference>
<evidence type="ECO:0000259" key="1">
    <source>
        <dbReference type="Pfam" id="PF15803"/>
    </source>
</evidence>
<reference evidence="2" key="2">
    <citation type="submission" date="2025-09" db="UniProtKB">
        <authorList>
            <consortium name="Ensembl"/>
        </authorList>
    </citation>
    <scope>IDENTIFICATION</scope>
</reference>
<feature type="domain" description="Sodium channel modifier 1 zinc-finger" evidence="1">
    <location>
        <begin position="64"/>
        <end position="90"/>
    </location>
</feature>
<dbReference type="Ensembl" id="ENSCCRT00000116927.1">
    <property type="protein sequence ID" value="ENSCCRP00000179266.1"/>
    <property type="gene ID" value="ENSCCRG00000076523.1"/>
</dbReference>
<dbReference type="Proteomes" id="UP001108240">
    <property type="component" value="Unplaced"/>
</dbReference>
<dbReference type="InterPro" id="IPR033570">
    <property type="entry name" value="SCNM1"/>
</dbReference>
<organism evidence="2 3">
    <name type="scientific">Cyprinus carpio carpio</name>
    <dbReference type="NCBI Taxonomy" id="630221"/>
    <lineage>
        <taxon>Eukaryota</taxon>
        <taxon>Metazoa</taxon>
        <taxon>Chordata</taxon>
        <taxon>Craniata</taxon>
        <taxon>Vertebrata</taxon>
        <taxon>Euteleostomi</taxon>
        <taxon>Actinopterygii</taxon>
        <taxon>Neopterygii</taxon>
        <taxon>Teleostei</taxon>
        <taxon>Ostariophysi</taxon>
        <taxon>Cypriniformes</taxon>
        <taxon>Cyprinidae</taxon>
        <taxon>Cyprininae</taxon>
        <taxon>Cyprinus</taxon>
    </lineage>
</organism>
<evidence type="ECO:0000313" key="2">
    <source>
        <dbReference type="Ensembl" id="ENSCCRP00000179266.1"/>
    </source>
</evidence>
<dbReference type="AlphaFoldDB" id="A0A9J8DJL4"/>
<proteinExistence type="predicted"/>
<dbReference type="GO" id="GO:0008380">
    <property type="term" value="P:RNA splicing"/>
    <property type="evidence" value="ECO:0007669"/>
    <property type="project" value="InterPro"/>
</dbReference>
<evidence type="ECO:0000313" key="3">
    <source>
        <dbReference type="Proteomes" id="UP001108240"/>
    </source>
</evidence>
<name>A0A9J8DJL4_CYPCA</name>
<dbReference type="PANTHER" id="PTHR32297:SF1">
    <property type="entry name" value="SODIUM CHANNEL MODIFIER 1"/>
    <property type="match status" value="1"/>
</dbReference>
<dbReference type="Pfam" id="PF15803">
    <property type="entry name" value="zf-SCNM1"/>
    <property type="match status" value="1"/>
</dbReference>
<dbReference type="PANTHER" id="PTHR32297">
    <property type="entry name" value="SODIUM CHANNEL MODIFIER 1"/>
    <property type="match status" value="1"/>
</dbReference>